<evidence type="ECO:0000313" key="2">
    <source>
        <dbReference type="EMBL" id="MBA1144741.1"/>
    </source>
</evidence>
<keyword evidence="1" id="KW-0812">Transmembrane</keyword>
<keyword evidence="1" id="KW-0472">Membrane</keyword>
<feature type="transmembrane region" description="Helical" evidence="1">
    <location>
        <begin position="6"/>
        <end position="24"/>
    </location>
</feature>
<sequence length="200" mass="22578">MLADPMVLILMYFVLPVWLAAGFADWLCHRATHIETTTGAKESLIHLLMFAEVGVPLLAAMFLEVNALVIAVMIVAFFIHEATAMWDVRYATSARTVGPVEQHVHSFLEMIPLMGIISVVSLHWGQFLALFGFGSEPARYDIAWKQQQLPVSYIATVMIVILLFEFLLYLEEFVRGWRAHSGRLAPPKARRHEPGDTTLR</sequence>
<accession>A0A838BFS8</accession>
<comment type="caution">
    <text evidence="2">The sequence shown here is derived from an EMBL/GenBank/DDBJ whole genome shotgun (WGS) entry which is preliminary data.</text>
</comment>
<dbReference type="EMBL" id="JACDTY010000027">
    <property type="protein sequence ID" value="MBA1144741.1"/>
    <property type="molecule type" value="Genomic_DNA"/>
</dbReference>
<evidence type="ECO:0000256" key="1">
    <source>
        <dbReference type="SAM" id="Phobius"/>
    </source>
</evidence>
<keyword evidence="3" id="KW-1185">Reference proteome</keyword>
<evidence type="ECO:0000313" key="3">
    <source>
        <dbReference type="Proteomes" id="UP000558284"/>
    </source>
</evidence>
<dbReference type="RefSeq" id="WP_181061674.1">
    <property type="nucleotide sequence ID" value="NZ_JACDTY010000027.1"/>
</dbReference>
<proteinExistence type="predicted"/>
<feature type="transmembrane region" description="Helical" evidence="1">
    <location>
        <begin position="107"/>
        <end position="131"/>
    </location>
</feature>
<feature type="transmembrane region" description="Helical" evidence="1">
    <location>
        <begin position="151"/>
        <end position="170"/>
    </location>
</feature>
<dbReference type="Proteomes" id="UP000558284">
    <property type="component" value="Unassembled WGS sequence"/>
</dbReference>
<feature type="transmembrane region" description="Helical" evidence="1">
    <location>
        <begin position="68"/>
        <end position="86"/>
    </location>
</feature>
<name>A0A838BFS8_9HYPH</name>
<organism evidence="2 3">
    <name type="scientific">Mesorhizobium neociceri</name>
    <dbReference type="NCBI Taxonomy" id="1307853"/>
    <lineage>
        <taxon>Bacteria</taxon>
        <taxon>Pseudomonadati</taxon>
        <taxon>Pseudomonadota</taxon>
        <taxon>Alphaproteobacteria</taxon>
        <taxon>Hyphomicrobiales</taxon>
        <taxon>Phyllobacteriaceae</taxon>
        <taxon>Mesorhizobium</taxon>
    </lineage>
</organism>
<keyword evidence="1" id="KW-1133">Transmembrane helix</keyword>
<reference evidence="2 3" key="1">
    <citation type="submission" date="2020-07" db="EMBL/GenBank/DDBJ databases">
        <title>Definition of the novel symbiovar canariense within Mesorhizobium novociceri, a new species of genus Mesorhizobium nodulating Cicer canariense in the Caldera de Taburiente National Park (La Palma, Canary Islands).</title>
        <authorList>
            <person name="Leon-Barrios M."/>
            <person name="Perez-Yepez J."/>
            <person name="Flores-Felix J.D."/>
            <person name="Ramirez-Baena M.H."/>
            <person name="Pulido-Suarez L."/>
            <person name="Igual J.M."/>
            <person name="Velazquez E."/>
            <person name="Peix A."/>
        </authorList>
    </citation>
    <scope>NUCLEOTIDE SEQUENCE [LARGE SCALE GENOMIC DNA]</scope>
    <source>
        <strain evidence="2 3">CCANP35</strain>
    </source>
</reference>
<dbReference type="AlphaFoldDB" id="A0A838BFS8"/>
<protein>
    <submittedName>
        <fullName evidence="2">Diguanylate cyclase</fullName>
    </submittedName>
</protein>
<gene>
    <name evidence="2" type="ORF">H0241_31580</name>
</gene>